<gene>
    <name evidence="2" type="ORF">ACFP1B_03765</name>
</gene>
<evidence type="ECO:0000313" key="2">
    <source>
        <dbReference type="EMBL" id="MFC5912557.1"/>
    </source>
</evidence>
<evidence type="ECO:0000256" key="1">
    <source>
        <dbReference type="SAM" id="MobiDB-lite"/>
    </source>
</evidence>
<evidence type="ECO:0008006" key="4">
    <source>
        <dbReference type="Google" id="ProtNLM"/>
    </source>
</evidence>
<keyword evidence="3" id="KW-1185">Reference proteome</keyword>
<reference evidence="3" key="1">
    <citation type="journal article" date="2019" name="Int. J. Syst. Evol. Microbiol.">
        <title>The Global Catalogue of Microorganisms (GCM) 10K type strain sequencing project: providing services to taxonomists for standard genome sequencing and annotation.</title>
        <authorList>
            <consortium name="The Broad Institute Genomics Platform"/>
            <consortium name="The Broad Institute Genome Sequencing Center for Infectious Disease"/>
            <person name="Wu L."/>
            <person name="Ma J."/>
        </authorList>
    </citation>
    <scope>NUCLEOTIDE SEQUENCE [LARGE SCALE GENOMIC DNA]</scope>
    <source>
        <strain evidence="3">JCM 4147</strain>
    </source>
</reference>
<dbReference type="PROSITE" id="PS51257">
    <property type="entry name" value="PROKAR_LIPOPROTEIN"/>
    <property type="match status" value="1"/>
</dbReference>
<evidence type="ECO:0000313" key="3">
    <source>
        <dbReference type="Proteomes" id="UP001596200"/>
    </source>
</evidence>
<dbReference type="RefSeq" id="WP_344517145.1">
    <property type="nucleotide sequence ID" value="NZ_BAAATU010000062.1"/>
</dbReference>
<dbReference type="EMBL" id="JBHSPU010000002">
    <property type="protein sequence ID" value="MFC5912557.1"/>
    <property type="molecule type" value="Genomic_DNA"/>
</dbReference>
<sequence>MRPGRLRPHVYIGTLLTVGLLTGCSSSDGSAEPTRSDSSSDRPTQGSADPKESSAAFATPAECDGLQLKGGTTLAGSALSKCLVAALKAYGSGTESVQSGDESGTSRFVFGDEPALAGSMTGPEGEKAYVFKGEDEWIKTPGLGKWVKGDKNSSDPQEQIVAATGKLYRALADPEVTAQMIASAPEWTVEQERPVISLENGEDVTAWRIVNKKPYTFLGAAVREHILWFGDDFTPYGGQAESRAGGVLSTTTQHFYDLGKPVTIEAPE</sequence>
<name>A0ABW1GFZ9_9ACTN</name>
<proteinExistence type="predicted"/>
<feature type="region of interest" description="Disordered" evidence="1">
    <location>
        <begin position="26"/>
        <end position="57"/>
    </location>
</feature>
<comment type="caution">
    <text evidence="2">The sequence shown here is derived from an EMBL/GenBank/DDBJ whole genome shotgun (WGS) entry which is preliminary data.</text>
</comment>
<organism evidence="2 3">
    <name type="scientific">Streptomyces pulveraceus</name>
    <dbReference type="NCBI Taxonomy" id="68258"/>
    <lineage>
        <taxon>Bacteria</taxon>
        <taxon>Bacillati</taxon>
        <taxon>Actinomycetota</taxon>
        <taxon>Actinomycetes</taxon>
        <taxon>Kitasatosporales</taxon>
        <taxon>Streptomycetaceae</taxon>
        <taxon>Streptomyces</taxon>
    </lineage>
</organism>
<accession>A0ABW1GFZ9</accession>
<dbReference type="Proteomes" id="UP001596200">
    <property type="component" value="Unassembled WGS sequence"/>
</dbReference>
<protein>
    <recommendedName>
        <fullName evidence="4">Lipoprotein</fullName>
    </recommendedName>
</protein>